<comment type="caution">
    <text evidence="3">The sequence shown here is derived from an EMBL/GenBank/DDBJ whole genome shotgun (WGS) entry which is preliminary data.</text>
</comment>
<sequence>MVAAVSACAAVGIIIIICFLVLCIRKGGQASPTSRQSARGCSGRSLPQQPPSPRAQDEGPPQDHSSHKYEDMDNSHTDNAAGTWD</sequence>
<dbReference type="Proteomes" id="UP001374579">
    <property type="component" value="Unassembled WGS sequence"/>
</dbReference>
<dbReference type="AlphaFoldDB" id="A0AAN9ALR8"/>
<evidence type="ECO:0000256" key="2">
    <source>
        <dbReference type="SAM" id="SignalP"/>
    </source>
</evidence>
<organism evidence="3 4">
    <name type="scientific">Littorina saxatilis</name>
    <dbReference type="NCBI Taxonomy" id="31220"/>
    <lineage>
        <taxon>Eukaryota</taxon>
        <taxon>Metazoa</taxon>
        <taxon>Spiralia</taxon>
        <taxon>Lophotrochozoa</taxon>
        <taxon>Mollusca</taxon>
        <taxon>Gastropoda</taxon>
        <taxon>Caenogastropoda</taxon>
        <taxon>Littorinimorpha</taxon>
        <taxon>Littorinoidea</taxon>
        <taxon>Littorinidae</taxon>
        <taxon>Littorina</taxon>
    </lineage>
</organism>
<keyword evidence="4" id="KW-1185">Reference proteome</keyword>
<name>A0AAN9ALR8_9CAEN</name>
<evidence type="ECO:0000313" key="4">
    <source>
        <dbReference type="Proteomes" id="UP001374579"/>
    </source>
</evidence>
<feature type="compositionally biased region" description="Basic and acidic residues" evidence="1">
    <location>
        <begin position="64"/>
        <end position="76"/>
    </location>
</feature>
<keyword evidence="2" id="KW-0732">Signal</keyword>
<reference evidence="3 4" key="1">
    <citation type="submission" date="2024-02" db="EMBL/GenBank/DDBJ databases">
        <title>Chromosome-scale genome assembly of the rough periwinkle Littorina saxatilis.</title>
        <authorList>
            <person name="De Jode A."/>
            <person name="Faria R."/>
            <person name="Formenti G."/>
            <person name="Sims Y."/>
            <person name="Smith T.P."/>
            <person name="Tracey A."/>
            <person name="Wood J.M.D."/>
            <person name="Zagrodzka Z.B."/>
            <person name="Johannesson K."/>
            <person name="Butlin R.K."/>
            <person name="Leder E.H."/>
        </authorList>
    </citation>
    <scope>NUCLEOTIDE SEQUENCE [LARGE SCALE GENOMIC DNA]</scope>
    <source>
        <strain evidence="3">Snail1</strain>
        <tissue evidence="3">Muscle</tissue>
    </source>
</reference>
<evidence type="ECO:0000313" key="3">
    <source>
        <dbReference type="EMBL" id="KAK7089323.1"/>
    </source>
</evidence>
<feature type="signal peptide" evidence="2">
    <location>
        <begin position="1"/>
        <end position="30"/>
    </location>
</feature>
<feature type="compositionally biased region" description="Polar residues" evidence="1">
    <location>
        <begin position="30"/>
        <end position="39"/>
    </location>
</feature>
<gene>
    <name evidence="3" type="ORF">V1264_024557</name>
</gene>
<proteinExistence type="predicted"/>
<feature type="chain" id="PRO_5042989099" evidence="2">
    <location>
        <begin position="31"/>
        <end position="85"/>
    </location>
</feature>
<feature type="region of interest" description="Disordered" evidence="1">
    <location>
        <begin position="30"/>
        <end position="85"/>
    </location>
</feature>
<evidence type="ECO:0000256" key="1">
    <source>
        <dbReference type="SAM" id="MobiDB-lite"/>
    </source>
</evidence>
<dbReference type="EMBL" id="JBAMIC010002235">
    <property type="protein sequence ID" value="KAK7089323.1"/>
    <property type="molecule type" value="Genomic_DNA"/>
</dbReference>
<protein>
    <submittedName>
        <fullName evidence="3">Uncharacterized protein</fullName>
    </submittedName>
</protein>
<accession>A0AAN9ALR8</accession>